<reference evidence="2" key="1">
    <citation type="submission" date="2023-07" db="EMBL/GenBank/DDBJ databases">
        <title>30 novel species of actinomycetes from the DSMZ collection.</title>
        <authorList>
            <person name="Nouioui I."/>
        </authorList>
    </citation>
    <scope>NUCLEOTIDE SEQUENCE [LARGE SCALE GENOMIC DNA]</scope>
    <source>
        <strain evidence="2">DSM 42041</strain>
    </source>
</reference>
<dbReference type="RefSeq" id="WP_311675089.1">
    <property type="nucleotide sequence ID" value="NZ_JAVREQ010000022.1"/>
</dbReference>
<proteinExistence type="predicted"/>
<organism evidence="1 2">
    <name type="scientific">Streptomyces hazeniae</name>
    <dbReference type="NCBI Taxonomy" id="3075538"/>
    <lineage>
        <taxon>Bacteria</taxon>
        <taxon>Bacillati</taxon>
        <taxon>Actinomycetota</taxon>
        <taxon>Actinomycetes</taxon>
        <taxon>Kitasatosporales</taxon>
        <taxon>Streptomycetaceae</taxon>
        <taxon>Streptomyces</taxon>
    </lineage>
</organism>
<evidence type="ECO:0000313" key="2">
    <source>
        <dbReference type="Proteomes" id="UP001183414"/>
    </source>
</evidence>
<accession>A0ABU2NYW7</accession>
<sequence>MDTTPARDAIHRLFESGRTSYRLDELIDAALAEDRAARDAEVRAAALHEAADELEGIDFHPNARSTCHGIAKAFAFRIRAKAAAARPDDTTGA</sequence>
<keyword evidence="2" id="KW-1185">Reference proteome</keyword>
<comment type="caution">
    <text evidence="1">The sequence shown here is derived from an EMBL/GenBank/DDBJ whole genome shotgun (WGS) entry which is preliminary data.</text>
</comment>
<protein>
    <submittedName>
        <fullName evidence="1">Uncharacterized protein</fullName>
    </submittedName>
</protein>
<evidence type="ECO:0000313" key="1">
    <source>
        <dbReference type="EMBL" id="MDT0381398.1"/>
    </source>
</evidence>
<dbReference type="Proteomes" id="UP001183414">
    <property type="component" value="Unassembled WGS sequence"/>
</dbReference>
<gene>
    <name evidence="1" type="ORF">RM572_21810</name>
</gene>
<dbReference type="EMBL" id="JAVREQ010000022">
    <property type="protein sequence ID" value="MDT0381398.1"/>
    <property type="molecule type" value="Genomic_DNA"/>
</dbReference>
<name>A0ABU2NYW7_9ACTN</name>